<accession>A0A1I4CB25</accession>
<evidence type="ECO:0000313" key="2">
    <source>
        <dbReference type="EMBL" id="SFK78342.1"/>
    </source>
</evidence>
<dbReference type="AlphaFoldDB" id="A0A1I4CB25"/>
<evidence type="ECO:0000313" key="3">
    <source>
        <dbReference type="Proteomes" id="UP000199152"/>
    </source>
</evidence>
<dbReference type="Proteomes" id="UP000199152">
    <property type="component" value="Unassembled WGS sequence"/>
</dbReference>
<dbReference type="EMBL" id="FOSW01000003">
    <property type="protein sequence ID" value="SFK78342.1"/>
    <property type="molecule type" value="Genomic_DNA"/>
</dbReference>
<keyword evidence="3" id="KW-1185">Reference proteome</keyword>
<dbReference type="InParanoid" id="A0A1I4CB25"/>
<dbReference type="STRING" id="504800.SAMN04488085_103425"/>
<protein>
    <submittedName>
        <fullName evidence="2">Uncharacterized protein</fullName>
    </submittedName>
</protein>
<evidence type="ECO:0000256" key="1">
    <source>
        <dbReference type="SAM" id="MobiDB-lite"/>
    </source>
</evidence>
<name>A0A1I4CB25_9ACTN</name>
<organism evidence="2 3">
    <name type="scientific">Geodermatophilus ruber</name>
    <dbReference type="NCBI Taxonomy" id="504800"/>
    <lineage>
        <taxon>Bacteria</taxon>
        <taxon>Bacillati</taxon>
        <taxon>Actinomycetota</taxon>
        <taxon>Actinomycetes</taxon>
        <taxon>Geodermatophilales</taxon>
        <taxon>Geodermatophilaceae</taxon>
        <taxon>Geodermatophilus</taxon>
    </lineage>
</organism>
<dbReference type="OrthoDB" id="3828539at2"/>
<proteinExistence type="predicted"/>
<reference evidence="2 3" key="1">
    <citation type="submission" date="2016-10" db="EMBL/GenBank/DDBJ databases">
        <authorList>
            <person name="de Groot N.N."/>
        </authorList>
    </citation>
    <scope>NUCLEOTIDE SEQUENCE [LARGE SCALE GENOMIC DNA]</scope>
    <source>
        <strain evidence="2 3">DSM 45317</strain>
    </source>
</reference>
<dbReference type="RefSeq" id="WP_091322606.1">
    <property type="nucleotide sequence ID" value="NZ_FOSW01000003.1"/>
</dbReference>
<gene>
    <name evidence="2" type="ORF">SAMN04488085_103425</name>
</gene>
<sequence>MSAAAATFEPRLAPCGNRHGGEQYLTEDQQGLVTEDLRYSCGCRSSREEFHDGSCHRMVVHHSGRVLADEEWRGE</sequence>
<feature type="region of interest" description="Disordered" evidence="1">
    <location>
        <begin position="1"/>
        <end position="27"/>
    </location>
</feature>